<dbReference type="CDD" id="cd00130">
    <property type="entry name" value="PAS"/>
    <property type="match status" value="1"/>
</dbReference>
<evidence type="ECO:0000256" key="5">
    <source>
        <dbReference type="ARBA" id="ARBA00022553"/>
    </source>
</evidence>
<evidence type="ECO:0000256" key="11">
    <source>
        <dbReference type="ARBA" id="ARBA00022989"/>
    </source>
</evidence>
<keyword evidence="5" id="KW-0597">Phosphoprotein</keyword>
<keyword evidence="7 13" id="KW-0812">Transmembrane</keyword>
<keyword evidence="12" id="KW-0902">Two-component regulatory system</keyword>
<evidence type="ECO:0000256" key="10">
    <source>
        <dbReference type="ARBA" id="ARBA00022840"/>
    </source>
</evidence>
<evidence type="ECO:0000313" key="16">
    <source>
        <dbReference type="Proteomes" id="UP000295184"/>
    </source>
</evidence>
<dbReference type="InterPro" id="IPR036890">
    <property type="entry name" value="HATPase_C_sf"/>
</dbReference>
<dbReference type="GO" id="GO:0000155">
    <property type="term" value="F:phosphorelay sensor kinase activity"/>
    <property type="evidence" value="ECO:0007669"/>
    <property type="project" value="InterPro"/>
</dbReference>
<dbReference type="InterPro" id="IPR000014">
    <property type="entry name" value="PAS"/>
</dbReference>
<dbReference type="GO" id="GO:0005886">
    <property type="term" value="C:plasma membrane"/>
    <property type="evidence" value="ECO:0007669"/>
    <property type="project" value="UniProtKB-SubCell"/>
</dbReference>
<dbReference type="InterPro" id="IPR029151">
    <property type="entry name" value="Sensor-like_sf"/>
</dbReference>
<dbReference type="Gene3D" id="1.10.287.130">
    <property type="match status" value="1"/>
</dbReference>
<dbReference type="InterPro" id="IPR039506">
    <property type="entry name" value="SPOB_a"/>
</dbReference>
<dbReference type="InterPro" id="IPR016120">
    <property type="entry name" value="Sig_transdc_His_kin_SpoOB"/>
</dbReference>
<evidence type="ECO:0000256" key="8">
    <source>
        <dbReference type="ARBA" id="ARBA00022741"/>
    </source>
</evidence>
<keyword evidence="6" id="KW-0808">Transferase</keyword>
<dbReference type="Pfam" id="PF00989">
    <property type="entry name" value="PAS"/>
    <property type="match status" value="1"/>
</dbReference>
<evidence type="ECO:0000256" key="1">
    <source>
        <dbReference type="ARBA" id="ARBA00000085"/>
    </source>
</evidence>
<comment type="caution">
    <text evidence="15">The sequence shown here is derived from an EMBL/GenBank/DDBJ whole genome shotgun (WGS) entry which is preliminary data.</text>
</comment>
<evidence type="ECO:0000256" key="12">
    <source>
        <dbReference type="ARBA" id="ARBA00023012"/>
    </source>
</evidence>
<dbReference type="RefSeq" id="WP_058963827.1">
    <property type="nucleotide sequence ID" value="NZ_CABKVM010000015.1"/>
</dbReference>
<dbReference type="PANTHER" id="PTHR43547:SF10">
    <property type="entry name" value="SENSOR HISTIDINE KINASE DCUS"/>
    <property type="match status" value="1"/>
</dbReference>
<dbReference type="PRINTS" id="PR00344">
    <property type="entry name" value="BCTRLSENSOR"/>
</dbReference>
<organism evidence="15 16">
    <name type="scientific">Allofournierella massiliensis</name>
    <dbReference type="NCBI Taxonomy" id="1650663"/>
    <lineage>
        <taxon>Bacteria</taxon>
        <taxon>Bacillati</taxon>
        <taxon>Bacillota</taxon>
        <taxon>Clostridia</taxon>
        <taxon>Eubacteriales</taxon>
        <taxon>Oscillospiraceae</taxon>
        <taxon>Allofournierella</taxon>
    </lineage>
</organism>
<evidence type="ECO:0000259" key="14">
    <source>
        <dbReference type="PROSITE" id="PS50109"/>
    </source>
</evidence>
<dbReference type="EC" id="2.7.13.3" evidence="3"/>
<evidence type="ECO:0000256" key="6">
    <source>
        <dbReference type="ARBA" id="ARBA00022679"/>
    </source>
</evidence>
<accession>A0A4R1QIF9</accession>
<evidence type="ECO:0000256" key="7">
    <source>
        <dbReference type="ARBA" id="ARBA00022692"/>
    </source>
</evidence>
<keyword evidence="13" id="KW-0472">Membrane</keyword>
<dbReference type="InterPro" id="IPR004358">
    <property type="entry name" value="Sig_transdc_His_kin-like_C"/>
</dbReference>
<dbReference type="SUPFAM" id="SSF55890">
    <property type="entry name" value="Sporulation response regulatory protein Spo0B"/>
    <property type="match status" value="1"/>
</dbReference>
<dbReference type="GO" id="GO:0005524">
    <property type="term" value="F:ATP binding"/>
    <property type="evidence" value="ECO:0007669"/>
    <property type="project" value="UniProtKB-KW"/>
</dbReference>
<evidence type="ECO:0000256" key="9">
    <source>
        <dbReference type="ARBA" id="ARBA00022777"/>
    </source>
</evidence>
<dbReference type="Proteomes" id="UP000295184">
    <property type="component" value="Unassembled WGS sequence"/>
</dbReference>
<keyword evidence="4" id="KW-1003">Cell membrane</keyword>
<proteinExistence type="predicted"/>
<comment type="subcellular location">
    <subcellularLocation>
        <location evidence="2">Cell membrane</location>
        <topology evidence="2">Multi-pass membrane protein</topology>
    </subcellularLocation>
</comment>
<dbReference type="Pfam" id="PF14689">
    <property type="entry name" value="SPOB_a"/>
    <property type="match status" value="1"/>
</dbReference>
<dbReference type="GO" id="GO:0006355">
    <property type="term" value="P:regulation of DNA-templated transcription"/>
    <property type="evidence" value="ECO:0007669"/>
    <property type="project" value="InterPro"/>
</dbReference>
<dbReference type="Gene3D" id="3.30.450.20">
    <property type="entry name" value="PAS domain"/>
    <property type="match status" value="2"/>
</dbReference>
<evidence type="ECO:0000256" key="13">
    <source>
        <dbReference type="SAM" id="Phobius"/>
    </source>
</evidence>
<dbReference type="InterPro" id="IPR003594">
    <property type="entry name" value="HATPase_dom"/>
</dbReference>
<keyword evidence="9 15" id="KW-0418">Kinase</keyword>
<dbReference type="EMBL" id="SLUM01000035">
    <property type="protein sequence ID" value="TCL53399.1"/>
    <property type="molecule type" value="Genomic_DNA"/>
</dbReference>
<feature type="transmembrane region" description="Helical" evidence="13">
    <location>
        <begin position="12"/>
        <end position="37"/>
    </location>
</feature>
<reference evidence="15 16" key="1">
    <citation type="submission" date="2019-03" db="EMBL/GenBank/DDBJ databases">
        <title>Genomic Encyclopedia of Type Strains, Phase IV (KMG-IV): sequencing the most valuable type-strain genomes for metagenomic binning, comparative biology and taxonomic classification.</title>
        <authorList>
            <person name="Goeker M."/>
        </authorList>
    </citation>
    <scope>NUCLEOTIDE SEQUENCE [LARGE SCALE GENOMIC DNA]</scope>
    <source>
        <strain evidence="15 16">DSM 100451</strain>
    </source>
</reference>
<dbReference type="Pfam" id="PF02518">
    <property type="entry name" value="HATPase_c"/>
    <property type="match status" value="1"/>
</dbReference>
<gene>
    <name evidence="15" type="ORF">EDD77_1355</name>
</gene>
<dbReference type="InterPro" id="IPR035965">
    <property type="entry name" value="PAS-like_dom_sf"/>
</dbReference>
<sequence>MKWLSRLKKTLNAQLVTLSVALIVITVLIAMGSSLWLNLQSSHQMMDRNMLDVAYLLARTQDVRGLLEGGGNQSVTGLLRQVVRRVSDLDVAVVIDPNGNLVAGASTRSGLLGVVQPDPNQTEPVFLQEGETQDGMERCACAKVFDEEGNLLGYAVVGVYMRSVYRMVAGTVLQYLLIAAVALSIGGFCARRLARYIKNELAGYEPEDLYRLMVQRADIWDALEEGVLAIDESERIIYLNAAARQMLELPVGDAAGQPLHQVYPESTLDRVLHSGKAEYNVPLKSMVHVKILADRMPIVKNGRTVGAVAIFRNRTEMVRLAENLTGVNHVVEALRANTHEFMNKLHVILGLLQLEEYKEAERYVLELTKVRAQSMGGITGRIQEPAVAALLIGKLSRAQELRVVFRLDPSSHYPHGSRCLPTDAMISLLGNLIENAFDSFKNVADGAVREVEVCVQEEQQGLLICVEDTGCGIPPKVRQRMFEQGFSTKGEGRGTGLALVQGIVQAYGGSVRVESVVGLGTTFTIHIPPQEETDEMPKEKEENACIRS</sequence>
<dbReference type="SUPFAM" id="SSF55785">
    <property type="entry name" value="PYP-like sensor domain (PAS domain)"/>
    <property type="match status" value="1"/>
</dbReference>
<dbReference type="SUPFAM" id="SSF103190">
    <property type="entry name" value="Sensory domain-like"/>
    <property type="match status" value="1"/>
</dbReference>
<keyword evidence="8" id="KW-0547">Nucleotide-binding</keyword>
<dbReference type="AlphaFoldDB" id="A0A4R1QIF9"/>
<dbReference type="InterPro" id="IPR005467">
    <property type="entry name" value="His_kinase_dom"/>
</dbReference>
<comment type="catalytic activity">
    <reaction evidence="1">
        <text>ATP + protein L-histidine = ADP + protein N-phospho-L-histidine.</text>
        <dbReference type="EC" id="2.7.13.3"/>
    </reaction>
</comment>
<evidence type="ECO:0000256" key="4">
    <source>
        <dbReference type="ARBA" id="ARBA00022475"/>
    </source>
</evidence>
<keyword evidence="11 13" id="KW-1133">Transmembrane helix</keyword>
<name>A0A4R1QIF9_9FIRM</name>
<protein>
    <recommendedName>
        <fullName evidence="3">histidine kinase</fullName>
        <ecNumber evidence="3">2.7.13.3</ecNumber>
    </recommendedName>
</protein>
<evidence type="ECO:0000313" key="15">
    <source>
        <dbReference type="EMBL" id="TCL53399.1"/>
    </source>
</evidence>
<dbReference type="SMART" id="SM00387">
    <property type="entry name" value="HATPase_c"/>
    <property type="match status" value="1"/>
</dbReference>
<dbReference type="SUPFAM" id="SSF55874">
    <property type="entry name" value="ATPase domain of HSP90 chaperone/DNA topoisomerase II/histidine kinase"/>
    <property type="match status" value="1"/>
</dbReference>
<dbReference type="STRING" id="1650663.GCA_001486665_01379"/>
<evidence type="ECO:0000256" key="2">
    <source>
        <dbReference type="ARBA" id="ARBA00004651"/>
    </source>
</evidence>
<dbReference type="SMART" id="SM00091">
    <property type="entry name" value="PAS"/>
    <property type="match status" value="1"/>
</dbReference>
<dbReference type="PROSITE" id="PS50109">
    <property type="entry name" value="HIS_KIN"/>
    <property type="match status" value="1"/>
</dbReference>
<feature type="transmembrane region" description="Helical" evidence="13">
    <location>
        <begin position="172"/>
        <end position="190"/>
    </location>
</feature>
<dbReference type="Gene3D" id="3.30.565.10">
    <property type="entry name" value="Histidine kinase-like ATPase, C-terminal domain"/>
    <property type="match status" value="1"/>
</dbReference>
<dbReference type="InterPro" id="IPR013767">
    <property type="entry name" value="PAS_fold"/>
</dbReference>
<keyword evidence="10" id="KW-0067">ATP-binding</keyword>
<feature type="domain" description="Histidine kinase" evidence="14">
    <location>
        <begin position="336"/>
        <end position="531"/>
    </location>
</feature>
<evidence type="ECO:0000256" key="3">
    <source>
        <dbReference type="ARBA" id="ARBA00012438"/>
    </source>
</evidence>
<dbReference type="PANTHER" id="PTHR43547">
    <property type="entry name" value="TWO-COMPONENT HISTIDINE KINASE"/>
    <property type="match status" value="1"/>
</dbReference>